<accession>A0A6A6PML7</accession>
<dbReference type="RefSeq" id="XP_033587869.1">
    <property type="nucleotide sequence ID" value="XM_033737441.1"/>
</dbReference>
<dbReference type="EMBL" id="MU001638">
    <property type="protein sequence ID" value="KAF2481299.1"/>
    <property type="molecule type" value="Genomic_DNA"/>
</dbReference>
<gene>
    <name evidence="2" type="ORF">BDY17DRAFT_326001</name>
</gene>
<evidence type="ECO:0000256" key="1">
    <source>
        <dbReference type="SAM" id="MobiDB-lite"/>
    </source>
</evidence>
<dbReference type="GeneID" id="54478443"/>
<name>A0A6A6PML7_9PEZI</name>
<evidence type="ECO:0000313" key="3">
    <source>
        <dbReference type="Proteomes" id="UP000799767"/>
    </source>
</evidence>
<keyword evidence="3" id="KW-1185">Reference proteome</keyword>
<protein>
    <submittedName>
        <fullName evidence="2">Uncharacterized protein</fullName>
    </submittedName>
</protein>
<dbReference type="Proteomes" id="UP000799767">
    <property type="component" value="Unassembled WGS sequence"/>
</dbReference>
<evidence type="ECO:0000313" key="2">
    <source>
        <dbReference type="EMBL" id="KAF2481299.1"/>
    </source>
</evidence>
<organism evidence="2 3">
    <name type="scientific">Neohortaea acidophila</name>
    <dbReference type="NCBI Taxonomy" id="245834"/>
    <lineage>
        <taxon>Eukaryota</taxon>
        <taxon>Fungi</taxon>
        <taxon>Dikarya</taxon>
        <taxon>Ascomycota</taxon>
        <taxon>Pezizomycotina</taxon>
        <taxon>Dothideomycetes</taxon>
        <taxon>Dothideomycetidae</taxon>
        <taxon>Mycosphaerellales</taxon>
        <taxon>Teratosphaeriaceae</taxon>
        <taxon>Neohortaea</taxon>
    </lineage>
</organism>
<feature type="region of interest" description="Disordered" evidence="1">
    <location>
        <begin position="195"/>
        <end position="227"/>
    </location>
</feature>
<feature type="compositionally biased region" description="Basic and acidic residues" evidence="1">
    <location>
        <begin position="213"/>
        <end position="227"/>
    </location>
</feature>
<reference evidence="2" key="1">
    <citation type="journal article" date="2020" name="Stud. Mycol.">
        <title>101 Dothideomycetes genomes: a test case for predicting lifestyles and emergence of pathogens.</title>
        <authorList>
            <person name="Haridas S."/>
            <person name="Albert R."/>
            <person name="Binder M."/>
            <person name="Bloem J."/>
            <person name="Labutti K."/>
            <person name="Salamov A."/>
            <person name="Andreopoulos B."/>
            <person name="Baker S."/>
            <person name="Barry K."/>
            <person name="Bills G."/>
            <person name="Bluhm B."/>
            <person name="Cannon C."/>
            <person name="Castanera R."/>
            <person name="Culley D."/>
            <person name="Daum C."/>
            <person name="Ezra D."/>
            <person name="Gonzalez J."/>
            <person name="Henrissat B."/>
            <person name="Kuo A."/>
            <person name="Liang C."/>
            <person name="Lipzen A."/>
            <person name="Lutzoni F."/>
            <person name="Magnuson J."/>
            <person name="Mondo S."/>
            <person name="Nolan M."/>
            <person name="Ohm R."/>
            <person name="Pangilinan J."/>
            <person name="Park H.-J."/>
            <person name="Ramirez L."/>
            <person name="Alfaro M."/>
            <person name="Sun H."/>
            <person name="Tritt A."/>
            <person name="Yoshinaga Y."/>
            <person name="Zwiers L.-H."/>
            <person name="Turgeon B."/>
            <person name="Goodwin S."/>
            <person name="Spatafora J."/>
            <person name="Crous P."/>
            <person name="Grigoriev I."/>
        </authorList>
    </citation>
    <scope>NUCLEOTIDE SEQUENCE</scope>
    <source>
        <strain evidence="2">CBS 113389</strain>
    </source>
</reference>
<proteinExistence type="predicted"/>
<dbReference type="AlphaFoldDB" id="A0A6A6PML7"/>
<sequence length="256" mass="28559">MCKTWGIKYSCSHTFYFHLSRCRGTISSRRCAPFTTTKSNSDAFRKPACSATPTLTIYPKSPCGPCQRAELEAASEAKVEDARARAQRGEGGAMDEVTRILDERERLLFCVTRRFPGSQSFKEFRRPENGLRGRELGGSRLRVVVSAADEDEDDVWLDGESYVGAENESRETQAWIDDWAGGWSTPHADPLPGLASTTESEEAEGVKECWNGDSERKEDAKPSIIRDKESVQETKEVDIDLLNSFQFVRLGVMVGS</sequence>